<accession>A0A6M0SSX8</accession>
<gene>
    <name evidence="1" type="ORF">EXM65_13085</name>
</gene>
<dbReference type="AlphaFoldDB" id="A0A6M0SSX8"/>
<dbReference type="Proteomes" id="UP000472355">
    <property type="component" value="Unassembled WGS sequence"/>
</dbReference>
<evidence type="ECO:0000313" key="1">
    <source>
        <dbReference type="EMBL" id="NFA43484.1"/>
    </source>
</evidence>
<comment type="caution">
    <text evidence="1">The sequence shown here is derived from an EMBL/GenBank/DDBJ whole genome shotgun (WGS) entry which is preliminary data.</text>
</comment>
<organism evidence="1 2">
    <name type="scientific">Clostridium botulinum</name>
    <dbReference type="NCBI Taxonomy" id="1491"/>
    <lineage>
        <taxon>Bacteria</taxon>
        <taxon>Bacillati</taxon>
        <taxon>Bacillota</taxon>
        <taxon>Clostridia</taxon>
        <taxon>Eubacteriales</taxon>
        <taxon>Clostridiaceae</taxon>
        <taxon>Clostridium</taxon>
    </lineage>
</organism>
<evidence type="ECO:0000313" key="2">
    <source>
        <dbReference type="Proteomes" id="UP000472355"/>
    </source>
</evidence>
<sequence length="89" mass="10417">MNKGINLSLFDMFDLDNNEQKVNNNSVNVENTLNNNENEELQVSSEVYVEYDGEHYIGVVHRIYNDWNTVNVIFENKHSAFHISKVKKL</sequence>
<reference evidence="1 2" key="1">
    <citation type="submission" date="2019-02" db="EMBL/GenBank/DDBJ databases">
        <title>Genome sequencing of Clostridium botulinum clinical isolates.</title>
        <authorList>
            <person name="Brunt J."/>
            <person name="Van Vliet A.H.M."/>
            <person name="Stringer S.C."/>
            <person name="Grant K.A."/>
            <person name="Carter A.C."/>
            <person name="Peck M.W."/>
        </authorList>
    </citation>
    <scope>NUCLEOTIDE SEQUENCE [LARGE SCALE GENOMIC DNA]</scope>
    <source>
        <strain evidence="1 2">H113700579</strain>
    </source>
</reference>
<dbReference type="EMBL" id="SGKU01000039">
    <property type="protein sequence ID" value="NFA43484.1"/>
    <property type="molecule type" value="Genomic_DNA"/>
</dbReference>
<name>A0A6M0SSX8_CLOBO</name>
<proteinExistence type="predicted"/>
<evidence type="ECO:0008006" key="3">
    <source>
        <dbReference type="Google" id="ProtNLM"/>
    </source>
</evidence>
<protein>
    <recommendedName>
        <fullName evidence="3">DUF2187 domain-containing protein</fullName>
    </recommendedName>
</protein>